<dbReference type="WBParaSite" id="GPLIN_001210100">
    <property type="protein sequence ID" value="GPLIN_001210100"/>
    <property type="gene ID" value="GPLIN_001210100"/>
</dbReference>
<dbReference type="GO" id="GO:0045053">
    <property type="term" value="P:protein retention in Golgi apparatus"/>
    <property type="evidence" value="ECO:0007669"/>
    <property type="project" value="TreeGrafter"/>
</dbReference>
<dbReference type="InterPro" id="IPR026847">
    <property type="entry name" value="VPS13"/>
</dbReference>
<comment type="similarity">
    <text evidence="1">Belongs to the VPS13 family.</text>
</comment>
<keyword evidence="2" id="KW-0813">Transport</keyword>
<evidence type="ECO:0000256" key="2">
    <source>
        <dbReference type="ARBA" id="ARBA00022448"/>
    </source>
</evidence>
<protein>
    <submittedName>
        <fullName evidence="5">Chorein_N domain-containing protein</fullName>
    </submittedName>
</protein>
<keyword evidence="4" id="KW-1185">Reference proteome</keyword>
<dbReference type="PANTHER" id="PTHR16166:SF93">
    <property type="entry name" value="INTERMEMBRANE LIPID TRANSFER PROTEIN VPS13"/>
    <property type="match status" value="1"/>
</dbReference>
<reference evidence="4" key="1">
    <citation type="submission" date="2013-12" db="EMBL/GenBank/DDBJ databases">
        <authorList>
            <person name="Aslett M."/>
        </authorList>
    </citation>
    <scope>NUCLEOTIDE SEQUENCE [LARGE SCALE GENOMIC DNA]</scope>
    <source>
        <strain evidence="4">Lindley</strain>
    </source>
</reference>
<evidence type="ECO:0000313" key="5">
    <source>
        <dbReference type="WBParaSite" id="GPLIN_001210100"/>
    </source>
</evidence>
<reference evidence="5" key="3">
    <citation type="submission" date="2016-06" db="UniProtKB">
        <authorList>
            <consortium name="WormBaseParasite"/>
        </authorList>
    </citation>
    <scope>IDENTIFICATION</scope>
</reference>
<proteinExistence type="inferred from homology"/>
<evidence type="ECO:0000256" key="1">
    <source>
        <dbReference type="ARBA" id="ARBA00006545"/>
    </source>
</evidence>
<dbReference type="Proteomes" id="UP000050741">
    <property type="component" value="Unassembled WGS sequence"/>
</dbReference>
<name>A0A183CGU6_GLOPA</name>
<dbReference type="PANTHER" id="PTHR16166">
    <property type="entry name" value="VACUOLAR PROTEIN SORTING-ASSOCIATED PROTEIN VPS13"/>
    <property type="match status" value="1"/>
</dbReference>
<evidence type="ECO:0000259" key="3">
    <source>
        <dbReference type="Pfam" id="PF12624"/>
    </source>
</evidence>
<dbReference type="Pfam" id="PF12624">
    <property type="entry name" value="VPS13_N"/>
    <property type="match status" value="1"/>
</dbReference>
<dbReference type="InterPro" id="IPR026854">
    <property type="entry name" value="VPS13_N"/>
</dbReference>
<sequence>MIFKSFIVDFLNEYLDTYVNTLSESQLDIGIWGGDVQLNQLDIKETALDEFDLPVRLSFGYIQSLALKIPWAFWSKPIVAEISDVYLIFVPNQNEQQLKQKKLLLETRRNRQESSPDDLWDMLISQMSKKIRMHIKRVHIRYEDKVPNRERPFSTVIDSLDFQTVCARCRRLCFACRALCVVGGRFLRARFTVRAPFCSLLKQQGANERSGIAGSAV</sequence>
<evidence type="ECO:0000313" key="4">
    <source>
        <dbReference type="Proteomes" id="UP000050741"/>
    </source>
</evidence>
<organism evidence="4 5">
    <name type="scientific">Globodera pallida</name>
    <name type="common">Potato cyst nematode worm</name>
    <name type="synonym">Heterodera pallida</name>
    <dbReference type="NCBI Taxonomy" id="36090"/>
    <lineage>
        <taxon>Eukaryota</taxon>
        <taxon>Metazoa</taxon>
        <taxon>Ecdysozoa</taxon>
        <taxon>Nematoda</taxon>
        <taxon>Chromadorea</taxon>
        <taxon>Rhabditida</taxon>
        <taxon>Tylenchina</taxon>
        <taxon>Tylenchomorpha</taxon>
        <taxon>Tylenchoidea</taxon>
        <taxon>Heteroderidae</taxon>
        <taxon>Heteroderinae</taxon>
        <taxon>Globodera</taxon>
    </lineage>
</organism>
<dbReference type="GO" id="GO:0006623">
    <property type="term" value="P:protein targeting to vacuole"/>
    <property type="evidence" value="ECO:0007669"/>
    <property type="project" value="TreeGrafter"/>
</dbReference>
<reference evidence="4" key="2">
    <citation type="submission" date="2014-05" db="EMBL/GenBank/DDBJ databases">
        <title>The genome and life-stage specific transcriptomes of Globodera pallida elucidate key aspects of plant parasitism by a cyst nematode.</title>
        <authorList>
            <person name="Cotton J.A."/>
            <person name="Lilley C.J."/>
            <person name="Jones L.M."/>
            <person name="Kikuchi T."/>
            <person name="Reid A.J."/>
            <person name="Thorpe P."/>
            <person name="Tsai I.J."/>
            <person name="Beasley H."/>
            <person name="Blok V."/>
            <person name="Cock P.J.A."/>
            <person name="Van den Akker S.E."/>
            <person name="Holroyd N."/>
            <person name="Hunt M."/>
            <person name="Mantelin S."/>
            <person name="Naghra H."/>
            <person name="Pain A."/>
            <person name="Palomares-Rius J.E."/>
            <person name="Zarowiecki M."/>
            <person name="Berriman M."/>
            <person name="Jones J.T."/>
            <person name="Urwin P.E."/>
        </authorList>
    </citation>
    <scope>NUCLEOTIDE SEQUENCE [LARGE SCALE GENOMIC DNA]</scope>
    <source>
        <strain evidence="4">Lindley</strain>
    </source>
</reference>
<accession>A0A183CGU6</accession>
<dbReference type="AlphaFoldDB" id="A0A183CGU6"/>
<feature type="domain" description="Chorein N-terminal" evidence="3">
    <location>
        <begin position="3"/>
        <end position="164"/>
    </location>
</feature>